<evidence type="ECO:0000313" key="1">
    <source>
        <dbReference type="EMBL" id="EKU27214.1"/>
    </source>
</evidence>
<dbReference type="RefSeq" id="WP_009490487.1">
    <property type="nucleotide sequence ID" value="NZ_AMYT01000018.1"/>
</dbReference>
<gene>
    <name evidence="1" type="ORF">C683_0871</name>
</gene>
<dbReference type="EMBL" id="AMYT01000018">
    <property type="protein sequence ID" value="EKU27214.1"/>
    <property type="molecule type" value="Genomic_DNA"/>
</dbReference>
<dbReference type="SUPFAM" id="SSF52833">
    <property type="entry name" value="Thioredoxin-like"/>
    <property type="match status" value="1"/>
</dbReference>
<dbReference type="PROSITE" id="PS51354">
    <property type="entry name" value="GLUTAREDOXIN_2"/>
    <property type="match status" value="1"/>
</dbReference>
<sequence length="114" mass="13356">MKKLLYLLIPLIFCVSLVSILFFTTTEDSKVVSETQIKRAKFILFYRKDCSDCKELLEKKGQEIHQKDMLLVDLTEKANQKYQEEYGLVSVPTLFVGKKEYIGTQYITQYLETL</sequence>
<keyword evidence="2" id="KW-1185">Reference proteome</keyword>
<dbReference type="InterPro" id="IPR036249">
    <property type="entry name" value="Thioredoxin-like_sf"/>
</dbReference>
<dbReference type="STRING" id="1234409.C683_0871"/>
<evidence type="ECO:0000313" key="2">
    <source>
        <dbReference type="Proteomes" id="UP000016057"/>
    </source>
</evidence>
<organism evidence="1 2">
    <name type="scientific">Catellicoccus marimammalium M35/04/3</name>
    <dbReference type="NCBI Taxonomy" id="1234409"/>
    <lineage>
        <taxon>Bacteria</taxon>
        <taxon>Bacillati</taxon>
        <taxon>Bacillota</taxon>
        <taxon>Bacilli</taxon>
        <taxon>Lactobacillales</taxon>
        <taxon>Enterococcaceae</taxon>
        <taxon>Catellicoccus</taxon>
    </lineage>
</organism>
<dbReference type="Proteomes" id="UP000016057">
    <property type="component" value="Unassembled WGS sequence"/>
</dbReference>
<dbReference type="OrthoDB" id="2323047at2"/>
<comment type="caution">
    <text evidence="1">The sequence shown here is derived from an EMBL/GenBank/DDBJ whole genome shotgun (WGS) entry which is preliminary data.</text>
</comment>
<name>K8Z863_9ENTE</name>
<reference evidence="1 2" key="1">
    <citation type="journal article" date="2013" name="Genome Announc.">
        <title>Draft Genome Sequence of Catellicoccus marimammalium, a Novel Species Commonly Found in Gull Feces.</title>
        <authorList>
            <person name="Weigand M.R."/>
            <person name="Ryu H."/>
            <person name="Bozcek L."/>
            <person name="Konstantinidis K.T."/>
            <person name="Santo Domingo J.W."/>
        </authorList>
    </citation>
    <scope>NUCLEOTIDE SEQUENCE [LARGE SCALE GENOMIC DNA]</scope>
    <source>
        <strain evidence="1 2">M35/04/3</strain>
    </source>
</reference>
<accession>K8Z863</accession>
<protein>
    <submittedName>
        <fullName evidence="1">Uncharacterized protein</fullName>
    </submittedName>
</protein>
<dbReference type="AlphaFoldDB" id="K8Z863"/>
<proteinExistence type="predicted"/>
<dbReference type="Gene3D" id="3.40.30.10">
    <property type="entry name" value="Glutaredoxin"/>
    <property type="match status" value="1"/>
</dbReference>